<reference evidence="1" key="1">
    <citation type="submission" date="2019-11" db="UniProtKB">
        <authorList>
            <consortium name="WormBaseParasite"/>
        </authorList>
    </citation>
    <scope>IDENTIFICATION</scope>
</reference>
<name>A0A5K3FXJ9_MESCO</name>
<sequence>MVNGKVPNLARRNSYCPVRLMPPDKQQLLLPERKTRSENGSQPAIIRNSSERRFYITPVPSPNSPEVIHTNKSLSNSVAVL</sequence>
<dbReference type="AlphaFoldDB" id="A0A5K3FXJ9"/>
<organism evidence="1">
    <name type="scientific">Mesocestoides corti</name>
    <name type="common">Flatworm</name>
    <dbReference type="NCBI Taxonomy" id="53468"/>
    <lineage>
        <taxon>Eukaryota</taxon>
        <taxon>Metazoa</taxon>
        <taxon>Spiralia</taxon>
        <taxon>Lophotrochozoa</taxon>
        <taxon>Platyhelminthes</taxon>
        <taxon>Cestoda</taxon>
        <taxon>Eucestoda</taxon>
        <taxon>Cyclophyllidea</taxon>
        <taxon>Mesocestoididae</taxon>
        <taxon>Mesocestoides</taxon>
    </lineage>
</organism>
<evidence type="ECO:0000313" key="1">
    <source>
        <dbReference type="WBParaSite" id="MCU_011524-RA"/>
    </source>
</evidence>
<dbReference type="WBParaSite" id="MCU_011524-RA">
    <property type="protein sequence ID" value="MCU_011524-RA"/>
    <property type="gene ID" value="MCU_011524"/>
</dbReference>
<proteinExistence type="predicted"/>
<accession>A0A5K3FXJ9</accession>
<protein>
    <submittedName>
        <fullName evidence="1">Uncharacterized protein</fullName>
    </submittedName>
</protein>